<keyword evidence="2 3" id="KW-0418">Kinase</keyword>
<sequence>MSGTSCDGVGVALIETDGQRQVRPVAALTQPYPDAFRTRLRGVLGDPAKGQAIAAELTDRHADAIRALLRETGLSPDQVRVAGFHGQTILHAPERRYTLQVGDGARLARDSGIDVVSDFRSDDVAAGGEGAPFAPLFHWALAAALPRPLGVLNLGGVGNATWIGEDRKGEAYLLAFDTGPGNGLLDDWAFKTTGQHFDRNGALARQGKVDRAVLATLMANPYFGRPAPKSLDREHFNATARAALAPLSPGDGAATLVAFTVEAVARGQDLFPAPVLRWIVTGGGRHNPVVMEALRRRLGVPVDAVETVGWDGDHLEAQAFAYLAVRSLKGLPLSLPSTTGVPRPMTGGRLDRHP</sequence>
<dbReference type="SUPFAM" id="SSF53067">
    <property type="entry name" value="Actin-like ATPase domain"/>
    <property type="match status" value="1"/>
</dbReference>
<dbReference type="UniPathway" id="UPA00544"/>
<keyword evidence="2" id="KW-0808">Transferase</keyword>
<reference evidence="3 4" key="1">
    <citation type="submission" date="2019-08" db="EMBL/GenBank/DDBJ databases">
        <title>Hyperibacter terrae gen. nov., sp. nov. and Hyperibacter viscosus sp. nov., two new members in the family Rhodospirillaceae isolated from the rhizosphere of Hypericum perforatum.</title>
        <authorList>
            <person name="Noviana Z."/>
        </authorList>
    </citation>
    <scope>NUCLEOTIDE SEQUENCE [LARGE SCALE GENOMIC DNA]</scope>
    <source>
        <strain evidence="3 4">R5913</strain>
    </source>
</reference>
<dbReference type="NCBIfam" id="NF007141">
    <property type="entry name" value="PRK09585.1-5"/>
    <property type="match status" value="1"/>
</dbReference>
<dbReference type="PANTHER" id="PTHR30605:SF0">
    <property type="entry name" value="ANHYDRO-N-ACETYLMURAMIC ACID KINASE"/>
    <property type="match status" value="1"/>
</dbReference>
<dbReference type="OrthoDB" id="9763949at2"/>
<organism evidence="3 4">
    <name type="scientific">Hypericibacter terrae</name>
    <dbReference type="NCBI Taxonomy" id="2602015"/>
    <lineage>
        <taxon>Bacteria</taxon>
        <taxon>Pseudomonadati</taxon>
        <taxon>Pseudomonadota</taxon>
        <taxon>Alphaproteobacteria</taxon>
        <taxon>Rhodospirillales</taxon>
        <taxon>Dongiaceae</taxon>
        <taxon>Hypericibacter</taxon>
    </lineage>
</organism>
<dbReference type="HAMAP" id="MF_01270">
    <property type="entry name" value="AnhMurNAc_kinase"/>
    <property type="match status" value="1"/>
</dbReference>
<dbReference type="UniPathway" id="UPA00343"/>
<dbReference type="EMBL" id="CP042906">
    <property type="protein sequence ID" value="QEX16188.1"/>
    <property type="molecule type" value="Genomic_DNA"/>
</dbReference>
<comment type="similarity">
    <text evidence="2">Belongs to the anhydro-N-acetylmuramic acid kinase family.</text>
</comment>
<keyword evidence="4" id="KW-1185">Reference proteome</keyword>
<dbReference type="Proteomes" id="UP000326202">
    <property type="component" value="Chromosome"/>
</dbReference>
<dbReference type="Gene3D" id="3.30.420.40">
    <property type="match status" value="2"/>
</dbReference>
<dbReference type="InterPro" id="IPR043129">
    <property type="entry name" value="ATPase_NBD"/>
</dbReference>
<feature type="binding site" evidence="2">
    <location>
        <begin position="3"/>
        <end position="10"/>
    </location>
    <ligand>
        <name>ATP</name>
        <dbReference type="ChEBI" id="CHEBI:30616"/>
    </ligand>
</feature>
<name>A0A5J6MFG5_9PROT</name>
<comment type="pathway">
    <text evidence="2">Cell wall biogenesis; peptidoglycan recycling.</text>
</comment>
<evidence type="ECO:0000313" key="4">
    <source>
        <dbReference type="Proteomes" id="UP000326202"/>
    </source>
</evidence>
<evidence type="ECO:0000256" key="2">
    <source>
        <dbReference type="HAMAP-Rule" id="MF_01270"/>
    </source>
</evidence>
<dbReference type="AlphaFoldDB" id="A0A5J6MFG5"/>
<dbReference type="GO" id="GO:0016301">
    <property type="term" value="F:kinase activity"/>
    <property type="evidence" value="ECO:0007669"/>
    <property type="project" value="UniProtKB-KW"/>
</dbReference>
<dbReference type="KEGG" id="htq:FRZ44_14800"/>
<keyword evidence="1 2" id="KW-0119">Carbohydrate metabolism</keyword>
<dbReference type="PANTHER" id="PTHR30605">
    <property type="entry name" value="ANHYDRO-N-ACETYLMURAMIC ACID KINASE"/>
    <property type="match status" value="1"/>
</dbReference>
<protein>
    <recommendedName>
        <fullName evidence="2">Anhydro-N-acetylmuramic acid kinase</fullName>
        <ecNumber evidence="2">2.7.1.170</ecNumber>
    </recommendedName>
    <alternativeName>
        <fullName evidence="2">AnhMurNAc kinase</fullName>
    </alternativeName>
</protein>
<dbReference type="GO" id="GO:0005524">
    <property type="term" value="F:ATP binding"/>
    <property type="evidence" value="ECO:0007669"/>
    <property type="project" value="UniProtKB-UniRule"/>
</dbReference>
<dbReference type="EC" id="2.7.1.170" evidence="2"/>
<keyword evidence="2" id="KW-0067">ATP-binding</keyword>
<evidence type="ECO:0000256" key="1">
    <source>
        <dbReference type="ARBA" id="ARBA00023277"/>
    </source>
</evidence>
<dbReference type="InterPro" id="IPR005338">
    <property type="entry name" value="Anhydro_N_Ac-Mur_kinase"/>
</dbReference>
<keyword evidence="2" id="KW-0547">Nucleotide-binding</keyword>
<gene>
    <name evidence="2 3" type="primary">anmK</name>
    <name evidence="3" type="ORF">FRZ44_14800</name>
</gene>
<evidence type="ECO:0000313" key="3">
    <source>
        <dbReference type="EMBL" id="QEX16188.1"/>
    </source>
</evidence>
<accession>A0A5J6MFG5</accession>
<comment type="catalytic activity">
    <reaction evidence="2">
        <text>1,6-anhydro-N-acetyl-beta-muramate + ATP + H2O = N-acetyl-D-muramate 6-phosphate + ADP + H(+)</text>
        <dbReference type="Rhea" id="RHEA:24952"/>
        <dbReference type="ChEBI" id="CHEBI:15377"/>
        <dbReference type="ChEBI" id="CHEBI:15378"/>
        <dbReference type="ChEBI" id="CHEBI:30616"/>
        <dbReference type="ChEBI" id="CHEBI:58690"/>
        <dbReference type="ChEBI" id="CHEBI:58722"/>
        <dbReference type="ChEBI" id="CHEBI:456216"/>
        <dbReference type="EC" id="2.7.1.170"/>
    </reaction>
</comment>
<proteinExistence type="inferred from homology"/>
<dbReference type="GO" id="GO:0016773">
    <property type="term" value="F:phosphotransferase activity, alcohol group as acceptor"/>
    <property type="evidence" value="ECO:0007669"/>
    <property type="project" value="UniProtKB-UniRule"/>
</dbReference>
<comment type="pathway">
    <text evidence="2">Amino-sugar metabolism; 1,6-anhydro-N-acetylmuramate degradation.</text>
</comment>
<dbReference type="GO" id="GO:0006040">
    <property type="term" value="P:amino sugar metabolic process"/>
    <property type="evidence" value="ECO:0007669"/>
    <property type="project" value="InterPro"/>
</dbReference>
<dbReference type="GO" id="GO:0097175">
    <property type="term" value="P:1,6-anhydro-N-acetyl-beta-muramic acid catabolic process"/>
    <property type="evidence" value="ECO:0007669"/>
    <property type="project" value="UniProtKB-UniRule"/>
</dbReference>
<comment type="function">
    <text evidence="2">Catalyzes the specific phosphorylation of 1,6-anhydro-N-acetylmuramic acid (anhMurNAc) with the simultaneous cleavage of the 1,6-anhydro ring, generating MurNAc-6-P. Is required for the utilization of anhMurNAc either imported from the medium or derived from its own cell wall murein, and thus plays a role in cell wall recycling.</text>
</comment>
<dbReference type="Pfam" id="PF03702">
    <property type="entry name" value="AnmK"/>
    <property type="match status" value="1"/>
</dbReference>
<dbReference type="GO" id="GO:0009254">
    <property type="term" value="P:peptidoglycan turnover"/>
    <property type="evidence" value="ECO:0007669"/>
    <property type="project" value="UniProtKB-UniRule"/>
</dbReference>